<evidence type="ECO:0008006" key="3">
    <source>
        <dbReference type="Google" id="ProtNLM"/>
    </source>
</evidence>
<accession>A0A8J5I5I7</accession>
<dbReference type="Proteomes" id="UP000734854">
    <property type="component" value="Unassembled WGS sequence"/>
</dbReference>
<dbReference type="EMBL" id="JACMSC010000001">
    <property type="protein sequence ID" value="KAG6536154.1"/>
    <property type="molecule type" value="Genomic_DNA"/>
</dbReference>
<name>A0A8J5I5I7_ZINOF</name>
<dbReference type="Gene3D" id="1.20.58.760">
    <property type="entry name" value="Peptidase M41"/>
    <property type="match status" value="1"/>
</dbReference>
<dbReference type="AlphaFoldDB" id="A0A8J5I5I7"/>
<comment type="caution">
    <text evidence="1">The sequence shown here is derived from an EMBL/GenBank/DDBJ whole genome shotgun (WGS) entry which is preliminary data.</text>
</comment>
<evidence type="ECO:0000313" key="2">
    <source>
        <dbReference type="Proteomes" id="UP000734854"/>
    </source>
</evidence>
<dbReference type="PANTHER" id="PTHR33471:SF1">
    <property type="entry name" value="OS01G0382700 PROTEIN"/>
    <property type="match status" value="1"/>
</dbReference>
<protein>
    <recommendedName>
        <fullName evidence="3">Stress regulated protein</fullName>
    </recommendedName>
</protein>
<evidence type="ECO:0000313" key="1">
    <source>
        <dbReference type="EMBL" id="KAG6536154.1"/>
    </source>
</evidence>
<organism evidence="1 2">
    <name type="scientific">Zingiber officinale</name>
    <name type="common">Ginger</name>
    <name type="synonym">Amomum zingiber</name>
    <dbReference type="NCBI Taxonomy" id="94328"/>
    <lineage>
        <taxon>Eukaryota</taxon>
        <taxon>Viridiplantae</taxon>
        <taxon>Streptophyta</taxon>
        <taxon>Embryophyta</taxon>
        <taxon>Tracheophyta</taxon>
        <taxon>Spermatophyta</taxon>
        <taxon>Magnoliopsida</taxon>
        <taxon>Liliopsida</taxon>
        <taxon>Zingiberales</taxon>
        <taxon>Zingiberaceae</taxon>
        <taxon>Zingiber</taxon>
    </lineage>
</organism>
<dbReference type="SUPFAM" id="SSF140990">
    <property type="entry name" value="FtsH protease domain-like"/>
    <property type="match status" value="1"/>
</dbReference>
<dbReference type="GO" id="GO:0005524">
    <property type="term" value="F:ATP binding"/>
    <property type="evidence" value="ECO:0007669"/>
    <property type="project" value="InterPro"/>
</dbReference>
<dbReference type="GO" id="GO:0004176">
    <property type="term" value="F:ATP-dependent peptidase activity"/>
    <property type="evidence" value="ECO:0007669"/>
    <property type="project" value="InterPro"/>
</dbReference>
<sequence>MSLKLFSHGLIPPVKLRLQTVRAEESSGPATGFVVSRSLRLQILERVDEELRKGNEKRALTLVKDAQGKPGGLCGFGAARQVPQRLYSLDELKLNGIDTSSFLSPVDVTLGSIERSLQFAAIVGGLSAWFTFGISPAQILYVSLGLLFLWSLDSVYFYGGVKNLMLDTIGHISSQKYHNRVIQHEAGHFLIAYLLGVLPKGYTLTSWEALIKENSLNVQAGTAFVDFEFLEEVTVENGPILTAVVLENGNSDLLFLALQKINAGKLSAKMLNRFSCIALAGVATEYLLFGYAEGGLADIDKEKAQTLDKLLKSLGFTQRKADSQVRWSVLNTVLLLRRHEKVRSQLAEAMALGKSVGSCIDIIEKFINCDDI</sequence>
<keyword evidence="2" id="KW-1185">Reference proteome</keyword>
<dbReference type="PANTHER" id="PTHR33471">
    <property type="entry name" value="ATP-DEPENDENT ZINC METALLOPROTEASE-RELATED"/>
    <property type="match status" value="1"/>
</dbReference>
<proteinExistence type="predicted"/>
<reference evidence="1 2" key="1">
    <citation type="submission" date="2020-08" db="EMBL/GenBank/DDBJ databases">
        <title>Plant Genome Project.</title>
        <authorList>
            <person name="Zhang R.-G."/>
        </authorList>
    </citation>
    <scope>NUCLEOTIDE SEQUENCE [LARGE SCALE GENOMIC DNA]</scope>
    <source>
        <tissue evidence="1">Rhizome</tissue>
    </source>
</reference>
<gene>
    <name evidence="1" type="ORF">ZIOFF_001203</name>
</gene>
<dbReference type="GO" id="GO:0006508">
    <property type="term" value="P:proteolysis"/>
    <property type="evidence" value="ECO:0007669"/>
    <property type="project" value="InterPro"/>
</dbReference>
<dbReference type="FunFam" id="1.20.58.760:FF:000009">
    <property type="entry name" value="Translation initiation factor 3 subunit I"/>
    <property type="match status" value="1"/>
</dbReference>
<dbReference type="InterPro" id="IPR037219">
    <property type="entry name" value="Peptidase_M41-like"/>
</dbReference>
<dbReference type="GO" id="GO:0004222">
    <property type="term" value="F:metalloendopeptidase activity"/>
    <property type="evidence" value="ECO:0007669"/>
    <property type="project" value="InterPro"/>
</dbReference>